<proteinExistence type="predicted"/>
<reference evidence="3" key="1">
    <citation type="journal article" date="2011" name="Genome Biol.">
        <title>The draft genome of the carcinogenic human liver fluke Clonorchis sinensis.</title>
        <authorList>
            <person name="Wang X."/>
            <person name="Chen W."/>
            <person name="Huang Y."/>
            <person name="Sun J."/>
            <person name="Men J."/>
            <person name="Liu H."/>
            <person name="Luo F."/>
            <person name="Guo L."/>
            <person name="Lv X."/>
            <person name="Deng C."/>
            <person name="Zhou C."/>
            <person name="Fan Y."/>
            <person name="Li X."/>
            <person name="Huang L."/>
            <person name="Hu Y."/>
            <person name="Liang C."/>
            <person name="Hu X."/>
            <person name="Xu J."/>
            <person name="Yu X."/>
        </authorList>
    </citation>
    <scope>NUCLEOTIDE SEQUENCE [LARGE SCALE GENOMIC DNA]</scope>
    <source>
        <strain evidence="3">Henan</strain>
    </source>
</reference>
<name>G7YPB1_CLOSI</name>
<dbReference type="GO" id="GO:0005509">
    <property type="term" value="F:calcium ion binding"/>
    <property type="evidence" value="ECO:0007669"/>
    <property type="project" value="TreeGrafter"/>
</dbReference>
<dbReference type="PANTHER" id="PTHR10024:SF227">
    <property type="entry name" value="SYNAPTOTAGMIN 1"/>
    <property type="match status" value="1"/>
</dbReference>
<reference key="2">
    <citation type="submission" date="2011-10" db="EMBL/GenBank/DDBJ databases">
        <title>The genome and transcriptome sequence of Clonorchis sinensis provide insights into the carcinogenic liver fluke.</title>
        <authorList>
            <person name="Wang X."/>
            <person name="Huang Y."/>
            <person name="Chen W."/>
            <person name="Liu H."/>
            <person name="Guo L."/>
            <person name="Chen Y."/>
            <person name="Luo F."/>
            <person name="Zhou W."/>
            <person name="Sun J."/>
            <person name="Mao Q."/>
            <person name="Liang P."/>
            <person name="Zhou C."/>
            <person name="Tian Y."/>
            <person name="Men J."/>
            <person name="Lv X."/>
            <person name="Huang L."/>
            <person name="Zhou J."/>
            <person name="Hu Y."/>
            <person name="Li R."/>
            <person name="Zhang F."/>
            <person name="Lei H."/>
            <person name="Li X."/>
            <person name="Hu X."/>
            <person name="Liang C."/>
            <person name="Xu J."/>
            <person name="Wu Z."/>
            <person name="Yu X."/>
        </authorList>
    </citation>
    <scope>NUCLEOTIDE SEQUENCE</scope>
    <source>
        <strain>Henan</strain>
    </source>
</reference>
<dbReference type="EMBL" id="DF143924">
    <property type="protein sequence ID" value="GAA54792.1"/>
    <property type="molecule type" value="Genomic_DNA"/>
</dbReference>
<evidence type="ECO:0000313" key="3">
    <source>
        <dbReference type="EMBL" id="GAA54792.1"/>
    </source>
</evidence>
<keyword evidence="4" id="KW-1185">Reference proteome</keyword>
<keyword evidence="2" id="KW-0812">Transmembrane</keyword>
<gene>
    <name evidence="3" type="ORF">CLF_105439</name>
</gene>
<dbReference type="SUPFAM" id="SSF49562">
    <property type="entry name" value="C2 domain (Calcium/lipid-binding domain, CaLB)"/>
    <property type="match status" value="1"/>
</dbReference>
<feature type="region of interest" description="Disordered" evidence="1">
    <location>
        <begin position="462"/>
        <end position="490"/>
    </location>
</feature>
<keyword evidence="2" id="KW-0472">Membrane</keyword>
<organism evidence="3 4">
    <name type="scientific">Clonorchis sinensis</name>
    <name type="common">Chinese liver fluke</name>
    <dbReference type="NCBI Taxonomy" id="79923"/>
    <lineage>
        <taxon>Eukaryota</taxon>
        <taxon>Metazoa</taxon>
        <taxon>Spiralia</taxon>
        <taxon>Lophotrochozoa</taxon>
        <taxon>Platyhelminthes</taxon>
        <taxon>Trematoda</taxon>
        <taxon>Digenea</taxon>
        <taxon>Opisthorchiida</taxon>
        <taxon>Opisthorchiata</taxon>
        <taxon>Opisthorchiidae</taxon>
        <taxon>Clonorchis</taxon>
    </lineage>
</organism>
<dbReference type="Gene3D" id="2.60.40.150">
    <property type="entry name" value="C2 domain"/>
    <property type="match status" value="1"/>
</dbReference>
<evidence type="ECO:0000256" key="1">
    <source>
        <dbReference type="SAM" id="MobiDB-lite"/>
    </source>
</evidence>
<evidence type="ECO:0000313" key="4">
    <source>
        <dbReference type="Proteomes" id="UP000008909"/>
    </source>
</evidence>
<dbReference type="GO" id="GO:0030276">
    <property type="term" value="F:clathrin binding"/>
    <property type="evidence" value="ECO:0007669"/>
    <property type="project" value="TreeGrafter"/>
</dbReference>
<dbReference type="InterPro" id="IPR035892">
    <property type="entry name" value="C2_domain_sf"/>
</dbReference>
<dbReference type="GO" id="GO:0005886">
    <property type="term" value="C:plasma membrane"/>
    <property type="evidence" value="ECO:0007669"/>
    <property type="project" value="TreeGrafter"/>
</dbReference>
<dbReference type="GO" id="GO:0001786">
    <property type="term" value="F:phosphatidylserine binding"/>
    <property type="evidence" value="ECO:0007669"/>
    <property type="project" value="TreeGrafter"/>
</dbReference>
<dbReference type="Proteomes" id="UP000008909">
    <property type="component" value="Unassembled WGS sequence"/>
</dbReference>
<dbReference type="PANTHER" id="PTHR10024">
    <property type="entry name" value="SYNAPTOTAGMIN"/>
    <property type="match status" value="1"/>
</dbReference>
<dbReference type="GO" id="GO:0000149">
    <property type="term" value="F:SNARE binding"/>
    <property type="evidence" value="ECO:0007669"/>
    <property type="project" value="TreeGrafter"/>
</dbReference>
<dbReference type="GO" id="GO:0098793">
    <property type="term" value="C:presynapse"/>
    <property type="evidence" value="ECO:0007669"/>
    <property type="project" value="GOC"/>
</dbReference>
<protein>
    <recommendedName>
        <fullName evidence="5">C2 domain-containing protein</fullName>
    </recommendedName>
</protein>
<evidence type="ECO:0000256" key="2">
    <source>
        <dbReference type="SAM" id="Phobius"/>
    </source>
</evidence>
<accession>G7YPB1</accession>
<sequence>MALSAENIQFRKASNHNLGNTVKRISAKYSKSTMQQSQLEDKRQSWTSFLWTTLLLTGLLAVILILWLLVWAGKSRRKNSYSKINKQKARWDSILHTDQSKQPLFASATKKAANNLSSTQAQTASLLERLRTIDIEMSLRSKKFESGKSKLVLPPSSKYKSPSAINQTEGACCSCDFSTPERTCSCDLSKPQLCAQPPFPVPKRRPYGRCLSLTMSSKPDLGLLPPSSFSNAGTSSLPPDVTKRRRCLRSLSDASDNWIQYIHHKAEQGSISFSLSYSCTVEVLQITIHRLIGMRPISIADQCLMRQKEAAYKVYVKLRNRQLTSEDQQFVERRSSLVTQPAFGILNPVFDQTLTFDLKVKDINAHEIVFTIHRILVQEGEPGRTFCRKSRSFSLQSTSGRYSFSNLLSPLKHLCIGVVHYRLNSYVLINKADAMRDIWQSIQRPTELDEISSDDAQLTRKSNADCAEPKIRPKSKPSDTSERTTSNCEDTEKPAMEISIFYSSVDSIIAVCLGSAKGLKFRPSDVSAFVRTVLYKGEKILATFRSQPLPIPDLLNQMRPTTGVSEGISTQMRPSKSLFPQNEIARFQVQLTRILNKDTLGLVIYLCTRGRFGQCRVVGQCATGGTGFLRSESTQQWQQLVESIRRSDRKEKGEKYSTEPISVWHTLS</sequence>
<feature type="compositionally biased region" description="Basic and acidic residues" evidence="1">
    <location>
        <begin position="467"/>
        <end position="482"/>
    </location>
</feature>
<dbReference type="GO" id="GO:0048488">
    <property type="term" value="P:synaptic vesicle endocytosis"/>
    <property type="evidence" value="ECO:0007669"/>
    <property type="project" value="TreeGrafter"/>
</dbReference>
<evidence type="ECO:0008006" key="5">
    <source>
        <dbReference type="Google" id="ProtNLM"/>
    </source>
</evidence>
<keyword evidence="2" id="KW-1133">Transmembrane helix</keyword>
<dbReference type="GO" id="GO:0005544">
    <property type="term" value="F:calcium-dependent phospholipid binding"/>
    <property type="evidence" value="ECO:0007669"/>
    <property type="project" value="TreeGrafter"/>
</dbReference>
<dbReference type="AlphaFoldDB" id="G7YPB1"/>
<feature type="transmembrane region" description="Helical" evidence="2">
    <location>
        <begin position="49"/>
        <end position="73"/>
    </location>
</feature>
<dbReference type="GO" id="GO:0048791">
    <property type="term" value="P:calcium ion-regulated exocytosis of neurotransmitter"/>
    <property type="evidence" value="ECO:0007669"/>
    <property type="project" value="TreeGrafter"/>
</dbReference>
<dbReference type="GO" id="GO:0070382">
    <property type="term" value="C:exocytic vesicle"/>
    <property type="evidence" value="ECO:0007669"/>
    <property type="project" value="TreeGrafter"/>
</dbReference>